<feature type="compositionally biased region" description="Polar residues" evidence="1">
    <location>
        <begin position="62"/>
        <end position="76"/>
    </location>
</feature>
<evidence type="ECO:0000313" key="3">
    <source>
        <dbReference type="Proteomes" id="UP000663826"/>
    </source>
</evidence>
<evidence type="ECO:0000256" key="1">
    <source>
        <dbReference type="SAM" id="MobiDB-lite"/>
    </source>
</evidence>
<sequence length="380" mass="43065">MMYQQTPSPPAADHDINTTSGDDDLVSPAIAKLLEGGFDLRLEEDVSESVISPAPDGRSTGRILSNGSKPKPTKQTGPDDIDGLRYNEEVQQELLMALVLDREVESNIFAFVMHGYISWMSQFIFEPARILPEVQARTQLWIKHEPSQALLMSNVGLAVSRATDYDLTDFRTWEKMVLDDILQARACNLKGPQAMRVMKHFHKVNQLPFSVLTMMDMHAPIVRSACTESEGTHLNLPQALTGNINIQYYVYMDVLQSIVTRRPMFLRYDLNFSSPQVEDLLSSDDGPGFRIMWMYGIPDRLIVTFARMNMYLEDFGVCVNPHIVQAIEKEIEGCGRIAWSGDGNTSTRMLGKITAHECWRLAAYVYLYMVTYFCLQSNRV</sequence>
<dbReference type="Proteomes" id="UP000663826">
    <property type="component" value="Unassembled WGS sequence"/>
</dbReference>
<organism evidence="2 3">
    <name type="scientific">Rhizoctonia solani</name>
    <dbReference type="NCBI Taxonomy" id="456999"/>
    <lineage>
        <taxon>Eukaryota</taxon>
        <taxon>Fungi</taxon>
        <taxon>Dikarya</taxon>
        <taxon>Basidiomycota</taxon>
        <taxon>Agaricomycotina</taxon>
        <taxon>Agaricomycetes</taxon>
        <taxon>Cantharellales</taxon>
        <taxon>Ceratobasidiaceae</taxon>
        <taxon>Rhizoctonia</taxon>
    </lineage>
</organism>
<feature type="region of interest" description="Disordered" evidence="1">
    <location>
        <begin position="48"/>
        <end position="83"/>
    </location>
</feature>
<protein>
    <submittedName>
        <fullName evidence="2">Uncharacterized protein</fullName>
    </submittedName>
</protein>
<proteinExistence type="predicted"/>
<accession>A0A8H3B3M8</accession>
<reference evidence="2" key="1">
    <citation type="submission" date="2021-01" db="EMBL/GenBank/DDBJ databases">
        <authorList>
            <person name="Kaushik A."/>
        </authorList>
    </citation>
    <scope>NUCLEOTIDE SEQUENCE</scope>
    <source>
        <strain evidence="2">AG1-1B</strain>
    </source>
</reference>
<gene>
    <name evidence="2" type="ORF">RDB_LOCUS75402</name>
</gene>
<comment type="caution">
    <text evidence="2">The sequence shown here is derived from an EMBL/GenBank/DDBJ whole genome shotgun (WGS) entry which is preliminary data.</text>
</comment>
<dbReference type="EMBL" id="CAJMWQ010001336">
    <property type="protein sequence ID" value="CAE6447083.1"/>
    <property type="molecule type" value="Genomic_DNA"/>
</dbReference>
<name>A0A8H3B3M8_9AGAM</name>
<evidence type="ECO:0000313" key="2">
    <source>
        <dbReference type="EMBL" id="CAE6447083.1"/>
    </source>
</evidence>
<dbReference type="AlphaFoldDB" id="A0A8H3B3M8"/>
<feature type="region of interest" description="Disordered" evidence="1">
    <location>
        <begin position="1"/>
        <end position="24"/>
    </location>
</feature>